<keyword evidence="2" id="KW-0732">Signal</keyword>
<evidence type="ECO:0000256" key="1">
    <source>
        <dbReference type="SAM" id="MobiDB-lite"/>
    </source>
</evidence>
<gene>
    <name evidence="3" type="ORF">STAIW_v1c11150</name>
</gene>
<dbReference type="RefSeq" id="WP_020835473.1">
    <property type="nucleotide sequence ID" value="NC_021832.1"/>
</dbReference>
<evidence type="ECO:0008006" key="5">
    <source>
        <dbReference type="Google" id="ProtNLM"/>
    </source>
</evidence>
<feature type="region of interest" description="Disordered" evidence="1">
    <location>
        <begin position="27"/>
        <end position="46"/>
    </location>
</feature>
<feature type="chain" id="PRO_5004529973" description="Lipoprotein" evidence="2">
    <location>
        <begin position="22"/>
        <end position="161"/>
    </location>
</feature>
<dbReference type="OrthoDB" id="394582at2"/>
<evidence type="ECO:0000256" key="2">
    <source>
        <dbReference type="SAM" id="SignalP"/>
    </source>
</evidence>
<reference evidence="3 4" key="1">
    <citation type="journal article" date="2013" name="Genome Biol. Evol.">
        <title>Comparison of metabolic capacities and inference of gene content evolution in mosquito-associated Spiroplasma diminutum and S. taiwanense.</title>
        <authorList>
            <person name="Lo W.S."/>
            <person name="Ku C."/>
            <person name="Chen L.L."/>
            <person name="Chang T.H."/>
            <person name="Kuo C.H."/>
        </authorList>
    </citation>
    <scope>NUCLEOTIDE SEQUENCE [LARGE SCALE GENOMIC DNA]</scope>
    <source>
        <strain evidence="3">CT-1</strain>
        <plasmid evidence="4">Plasmid</plasmid>
    </source>
</reference>
<evidence type="ECO:0000313" key="4">
    <source>
        <dbReference type="Proteomes" id="UP000014984"/>
    </source>
</evidence>
<evidence type="ECO:0000313" key="3">
    <source>
        <dbReference type="EMBL" id="AGR41698.1"/>
    </source>
</evidence>
<proteinExistence type="predicted"/>
<dbReference type="PROSITE" id="PS51257">
    <property type="entry name" value="PROKAR_LIPOPROTEIN"/>
    <property type="match status" value="1"/>
</dbReference>
<dbReference type="EMBL" id="CP005075">
    <property type="protein sequence ID" value="AGR41698.1"/>
    <property type="molecule type" value="Genomic_DNA"/>
</dbReference>
<dbReference type="HOGENOM" id="CLU_1642675_0_0_14"/>
<name>S5MDB6_9MOLU</name>
<keyword evidence="4" id="KW-1185">Reference proteome</keyword>
<dbReference type="AlphaFoldDB" id="S5MDB6"/>
<geneLocation type="plasmid" evidence="3">
    <name>unnamed</name>
</geneLocation>
<sequence>MKKLLSLVGAISLGICSSATVVSCGSLNSNSNSDSTEKKPSEMTKEERIEAINKLLEEINEIYKKSEELGKSGNVYEAIKLQFIDLSLKLIAIYELDMGENLVYKPEPGASSNSQGQSRESVIDGIKKAFKTLEKDGFTGLTAEQILQLKKEVYEYWGISE</sequence>
<feature type="signal peptide" evidence="2">
    <location>
        <begin position="1"/>
        <end position="21"/>
    </location>
</feature>
<organism evidence="3 4">
    <name type="scientific">Spiroplasma taiwanense CT-1</name>
    <dbReference type="NCBI Taxonomy" id="1276220"/>
    <lineage>
        <taxon>Bacteria</taxon>
        <taxon>Bacillati</taxon>
        <taxon>Mycoplasmatota</taxon>
        <taxon>Mollicutes</taxon>
        <taxon>Entomoplasmatales</taxon>
        <taxon>Spiroplasmataceae</taxon>
        <taxon>Spiroplasma</taxon>
    </lineage>
</organism>
<keyword evidence="3" id="KW-0614">Plasmid</keyword>
<dbReference type="PATRIC" id="fig|1276220.3.peg.1132"/>
<dbReference type="KEGG" id="stai:STAIW_v1c11150"/>
<dbReference type="Proteomes" id="UP000014984">
    <property type="component" value="Plasmid unnamed"/>
</dbReference>
<protein>
    <recommendedName>
        <fullName evidence="5">Lipoprotein</fullName>
    </recommendedName>
</protein>
<accession>S5MDB6</accession>
<feature type="compositionally biased region" description="Basic and acidic residues" evidence="1">
    <location>
        <begin position="35"/>
        <end position="46"/>
    </location>
</feature>